<dbReference type="Gene3D" id="3.40.630.30">
    <property type="match status" value="1"/>
</dbReference>
<name>A0A378JTC0_9GAMM</name>
<accession>A0A378JTC0</accession>
<dbReference type="AlphaFoldDB" id="A0A378JTC0"/>
<dbReference type="EMBL" id="LNYN01000012">
    <property type="protein sequence ID" value="KTD37649.1"/>
    <property type="molecule type" value="Genomic_DNA"/>
</dbReference>
<dbReference type="CDD" id="cd04301">
    <property type="entry name" value="NAT_SF"/>
    <property type="match status" value="1"/>
</dbReference>
<dbReference type="SUPFAM" id="SSF55729">
    <property type="entry name" value="Acyl-CoA N-acyltransferases (Nat)"/>
    <property type="match status" value="1"/>
</dbReference>
<dbReference type="InterPro" id="IPR000182">
    <property type="entry name" value="GNAT_dom"/>
</dbReference>
<reference evidence="3 5" key="2">
    <citation type="submission" date="2018-06" db="EMBL/GenBank/DDBJ databases">
        <authorList>
            <consortium name="Pathogen Informatics"/>
            <person name="Doyle S."/>
        </authorList>
    </citation>
    <scope>NUCLEOTIDE SEQUENCE [LARGE SCALE GENOMIC DNA]</scope>
    <source>
        <strain evidence="3 5">NCTC12239</strain>
    </source>
</reference>
<dbReference type="EMBL" id="UGOG01000001">
    <property type="protein sequence ID" value="STX61706.1"/>
    <property type="molecule type" value="Genomic_DNA"/>
</dbReference>
<dbReference type="PANTHER" id="PTHR43451:SF1">
    <property type="entry name" value="ACETYLTRANSFERASE"/>
    <property type="match status" value="1"/>
</dbReference>
<dbReference type="RefSeq" id="WP_202972361.1">
    <property type="nucleotide sequence ID" value="NZ_CAAAJG010000034.1"/>
</dbReference>
<sequence length="166" mass="18807">MNTLKKEKKNRIMANLCIRRATLADAEAISHVIIQSLKKVNAKDYSESVINSVIKNFSTEQIATKMKLRKIFVITEKDQIIGTASLEGNMVRTVFVLPSKQGKKSGALLMHYLEEVARKENISCLTVSSSITAEGFYRKIGYNALRDEYYGEERTIIMEKKLSELP</sequence>
<dbReference type="InterPro" id="IPR052564">
    <property type="entry name" value="N-acetyltrans/Recomb-assoc"/>
</dbReference>
<feature type="domain" description="N-acetyltransferase" evidence="1">
    <location>
        <begin position="16"/>
        <end position="163"/>
    </location>
</feature>
<dbReference type="GO" id="GO:0016747">
    <property type="term" value="F:acyltransferase activity, transferring groups other than amino-acyl groups"/>
    <property type="evidence" value="ECO:0007669"/>
    <property type="project" value="InterPro"/>
</dbReference>
<evidence type="ECO:0000259" key="1">
    <source>
        <dbReference type="PROSITE" id="PS51186"/>
    </source>
</evidence>
<dbReference type="Pfam" id="PF13673">
    <property type="entry name" value="Acetyltransf_10"/>
    <property type="match status" value="1"/>
</dbReference>
<dbReference type="Proteomes" id="UP000054985">
    <property type="component" value="Unassembled WGS sequence"/>
</dbReference>
<dbReference type="Proteomes" id="UP000254040">
    <property type="component" value="Unassembled WGS sequence"/>
</dbReference>
<evidence type="ECO:0000313" key="2">
    <source>
        <dbReference type="EMBL" id="KTD37649.1"/>
    </source>
</evidence>
<proteinExistence type="predicted"/>
<gene>
    <name evidence="2" type="ORF">Lmor_0512</name>
    <name evidence="3" type="ORF">NCTC12239_00623</name>
</gene>
<reference evidence="2 4" key="1">
    <citation type="submission" date="2015-11" db="EMBL/GenBank/DDBJ databases">
        <title>Genomic analysis of 38 Legionella species identifies large and diverse effector repertoires.</title>
        <authorList>
            <person name="Burstein D."/>
            <person name="Amaro F."/>
            <person name="Zusman T."/>
            <person name="Lifshitz Z."/>
            <person name="Cohen O."/>
            <person name="Gilbert J.A."/>
            <person name="Pupko T."/>
            <person name="Shuman H.A."/>
            <person name="Segal G."/>
        </authorList>
    </citation>
    <scope>NUCLEOTIDE SEQUENCE [LARGE SCALE GENOMIC DNA]</scope>
    <source>
        <strain evidence="2 4">ATCC 43877</strain>
    </source>
</reference>
<protein>
    <submittedName>
        <fullName evidence="3">Acetyltransferase</fullName>
    </submittedName>
</protein>
<dbReference type="PROSITE" id="PS51186">
    <property type="entry name" value="GNAT"/>
    <property type="match status" value="1"/>
</dbReference>
<evidence type="ECO:0000313" key="3">
    <source>
        <dbReference type="EMBL" id="STX61706.1"/>
    </source>
</evidence>
<dbReference type="PANTHER" id="PTHR43451">
    <property type="entry name" value="ACETYLTRANSFERASE (GNAT) FAMILY PROTEIN"/>
    <property type="match status" value="1"/>
</dbReference>
<evidence type="ECO:0000313" key="4">
    <source>
        <dbReference type="Proteomes" id="UP000054985"/>
    </source>
</evidence>
<organism evidence="3 5">
    <name type="scientific">Legionella moravica</name>
    <dbReference type="NCBI Taxonomy" id="39962"/>
    <lineage>
        <taxon>Bacteria</taxon>
        <taxon>Pseudomonadati</taxon>
        <taxon>Pseudomonadota</taxon>
        <taxon>Gammaproteobacteria</taxon>
        <taxon>Legionellales</taxon>
        <taxon>Legionellaceae</taxon>
        <taxon>Legionella</taxon>
    </lineage>
</organism>
<keyword evidence="4" id="KW-1185">Reference proteome</keyword>
<dbReference type="InterPro" id="IPR016181">
    <property type="entry name" value="Acyl_CoA_acyltransferase"/>
</dbReference>
<dbReference type="STRING" id="39962.Lmor_0512"/>
<evidence type="ECO:0000313" key="5">
    <source>
        <dbReference type="Proteomes" id="UP000254040"/>
    </source>
</evidence>
<keyword evidence="3" id="KW-0808">Transferase</keyword>